<reference evidence="1 2" key="1">
    <citation type="submission" date="2021-06" db="EMBL/GenBank/DDBJ databases">
        <title>Caerostris extrusa draft genome.</title>
        <authorList>
            <person name="Kono N."/>
            <person name="Arakawa K."/>
        </authorList>
    </citation>
    <scope>NUCLEOTIDE SEQUENCE [LARGE SCALE GENOMIC DNA]</scope>
</reference>
<sequence length="82" mass="9301">MGRDRIAKYVPRIVSNSVIKKDQSPARKLELGSECSSGRHQSVANDCGWVQINLLVGNNESASSLFRLKADRNCDREIRLWR</sequence>
<comment type="caution">
    <text evidence="1">The sequence shown here is derived from an EMBL/GenBank/DDBJ whole genome shotgun (WGS) entry which is preliminary data.</text>
</comment>
<dbReference type="Proteomes" id="UP001054945">
    <property type="component" value="Unassembled WGS sequence"/>
</dbReference>
<accession>A0AAV4SMS9</accession>
<proteinExistence type="predicted"/>
<name>A0AAV4SMS9_CAEEX</name>
<evidence type="ECO:0000313" key="2">
    <source>
        <dbReference type="Proteomes" id="UP001054945"/>
    </source>
</evidence>
<keyword evidence="2" id="KW-1185">Reference proteome</keyword>
<dbReference type="EMBL" id="BPLR01009685">
    <property type="protein sequence ID" value="GIY33770.1"/>
    <property type="molecule type" value="Genomic_DNA"/>
</dbReference>
<protein>
    <submittedName>
        <fullName evidence="1">Uncharacterized protein</fullName>
    </submittedName>
</protein>
<gene>
    <name evidence="1" type="ORF">CEXT_162901</name>
</gene>
<dbReference type="AlphaFoldDB" id="A0AAV4SMS9"/>
<evidence type="ECO:0000313" key="1">
    <source>
        <dbReference type="EMBL" id="GIY33770.1"/>
    </source>
</evidence>
<organism evidence="1 2">
    <name type="scientific">Caerostris extrusa</name>
    <name type="common">Bark spider</name>
    <name type="synonym">Caerostris bankana</name>
    <dbReference type="NCBI Taxonomy" id="172846"/>
    <lineage>
        <taxon>Eukaryota</taxon>
        <taxon>Metazoa</taxon>
        <taxon>Ecdysozoa</taxon>
        <taxon>Arthropoda</taxon>
        <taxon>Chelicerata</taxon>
        <taxon>Arachnida</taxon>
        <taxon>Araneae</taxon>
        <taxon>Araneomorphae</taxon>
        <taxon>Entelegynae</taxon>
        <taxon>Araneoidea</taxon>
        <taxon>Araneidae</taxon>
        <taxon>Caerostris</taxon>
    </lineage>
</organism>